<comment type="caution">
    <text evidence="9">The sequence shown here is derived from an EMBL/GenBank/DDBJ whole genome shotgun (WGS) entry which is preliminary data.</text>
</comment>
<evidence type="ECO:0000256" key="6">
    <source>
        <dbReference type="SAM" id="MobiDB-lite"/>
    </source>
</evidence>
<evidence type="ECO:0000313" key="9">
    <source>
        <dbReference type="EMBL" id="KAH7116156.1"/>
    </source>
</evidence>
<dbReference type="SUPFAM" id="SSF103473">
    <property type="entry name" value="MFS general substrate transporter"/>
    <property type="match status" value="1"/>
</dbReference>
<keyword evidence="5 7" id="KW-0472">Membrane</keyword>
<protein>
    <submittedName>
        <fullName evidence="9">Major facilitator superfamily domain-containing protein</fullName>
    </submittedName>
</protein>
<evidence type="ECO:0000256" key="4">
    <source>
        <dbReference type="ARBA" id="ARBA00022989"/>
    </source>
</evidence>
<feature type="domain" description="Major facilitator superfamily (MFS) profile" evidence="8">
    <location>
        <begin position="1"/>
        <end position="447"/>
    </location>
</feature>
<dbReference type="InterPro" id="IPR020846">
    <property type="entry name" value="MFS_dom"/>
</dbReference>
<evidence type="ECO:0000256" key="2">
    <source>
        <dbReference type="ARBA" id="ARBA00022448"/>
    </source>
</evidence>
<keyword evidence="3 7" id="KW-0812">Transmembrane</keyword>
<keyword evidence="10" id="KW-1185">Reference proteome</keyword>
<dbReference type="PANTHER" id="PTHR23511">
    <property type="entry name" value="SYNAPTIC VESICLE GLYCOPROTEIN 2"/>
    <property type="match status" value="1"/>
</dbReference>
<name>A0A9P9DC80_9PLEO</name>
<evidence type="ECO:0000256" key="5">
    <source>
        <dbReference type="ARBA" id="ARBA00023136"/>
    </source>
</evidence>
<evidence type="ECO:0000256" key="1">
    <source>
        <dbReference type="ARBA" id="ARBA00004141"/>
    </source>
</evidence>
<dbReference type="PROSITE" id="PS00217">
    <property type="entry name" value="SUGAR_TRANSPORT_2"/>
    <property type="match status" value="1"/>
</dbReference>
<evidence type="ECO:0000256" key="3">
    <source>
        <dbReference type="ARBA" id="ARBA00022692"/>
    </source>
</evidence>
<dbReference type="PANTHER" id="PTHR23511:SF3">
    <property type="entry name" value="MAJOR FACILITATOR SUPERFAMILY (MFS) PROFILE DOMAIN-CONTAINING PROTEIN"/>
    <property type="match status" value="1"/>
</dbReference>
<dbReference type="Proteomes" id="UP000700596">
    <property type="component" value="Unassembled WGS sequence"/>
</dbReference>
<feature type="transmembrane region" description="Helical" evidence="7">
    <location>
        <begin position="422"/>
        <end position="443"/>
    </location>
</feature>
<dbReference type="Gene3D" id="1.20.1250.20">
    <property type="entry name" value="MFS general substrate transporter like domains"/>
    <property type="match status" value="1"/>
</dbReference>
<dbReference type="InterPro" id="IPR005829">
    <property type="entry name" value="Sugar_transporter_CS"/>
</dbReference>
<dbReference type="GO" id="GO:0016020">
    <property type="term" value="C:membrane"/>
    <property type="evidence" value="ECO:0007669"/>
    <property type="project" value="UniProtKB-SubCell"/>
</dbReference>
<evidence type="ECO:0000313" key="10">
    <source>
        <dbReference type="Proteomes" id="UP000700596"/>
    </source>
</evidence>
<dbReference type="Pfam" id="PF07690">
    <property type="entry name" value="MFS_1"/>
    <property type="match status" value="1"/>
</dbReference>
<accession>A0A9P9DC80</accession>
<feature type="transmembrane region" description="Helical" evidence="7">
    <location>
        <begin position="177"/>
        <end position="200"/>
    </location>
</feature>
<organism evidence="9 10">
    <name type="scientific">Dendryphion nanum</name>
    <dbReference type="NCBI Taxonomy" id="256645"/>
    <lineage>
        <taxon>Eukaryota</taxon>
        <taxon>Fungi</taxon>
        <taxon>Dikarya</taxon>
        <taxon>Ascomycota</taxon>
        <taxon>Pezizomycotina</taxon>
        <taxon>Dothideomycetes</taxon>
        <taxon>Pleosporomycetidae</taxon>
        <taxon>Pleosporales</taxon>
        <taxon>Torulaceae</taxon>
        <taxon>Dendryphion</taxon>
    </lineage>
</organism>
<reference evidence="9" key="1">
    <citation type="journal article" date="2021" name="Nat. Commun.">
        <title>Genetic determinants of endophytism in the Arabidopsis root mycobiome.</title>
        <authorList>
            <person name="Mesny F."/>
            <person name="Miyauchi S."/>
            <person name="Thiergart T."/>
            <person name="Pickel B."/>
            <person name="Atanasova L."/>
            <person name="Karlsson M."/>
            <person name="Huettel B."/>
            <person name="Barry K.W."/>
            <person name="Haridas S."/>
            <person name="Chen C."/>
            <person name="Bauer D."/>
            <person name="Andreopoulos W."/>
            <person name="Pangilinan J."/>
            <person name="LaButti K."/>
            <person name="Riley R."/>
            <person name="Lipzen A."/>
            <person name="Clum A."/>
            <person name="Drula E."/>
            <person name="Henrissat B."/>
            <person name="Kohler A."/>
            <person name="Grigoriev I.V."/>
            <person name="Martin F.M."/>
            <person name="Hacquard S."/>
        </authorList>
    </citation>
    <scope>NUCLEOTIDE SEQUENCE</scope>
    <source>
        <strain evidence="9">MPI-CAGE-CH-0243</strain>
    </source>
</reference>
<comment type="subcellular location">
    <subcellularLocation>
        <location evidence="1">Membrane</location>
        <topology evidence="1">Multi-pass membrane protein</topology>
    </subcellularLocation>
</comment>
<feature type="transmembrane region" description="Helical" evidence="7">
    <location>
        <begin position="66"/>
        <end position="86"/>
    </location>
</feature>
<dbReference type="EMBL" id="JAGMWT010000015">
    <property type="protein sequence ID" value="KAH7116156.1"/>
    <property type="molecule type" value="Genomic_DNA"/>
</dbReference>
<feature type="transmembrane region" description="Helical" evidence="7">
    <location>
        <begin position="144"/>
        <end position="165"/>
    </location>
</feature>
<feature type="transmembrane region" description="Helical" evidence="7">
    <location>
        <begin position="119"/>
        <end position="138"/>
    </location>
</feature>
<feature type="transmembrane region" description="Helical" evidence="7">
    <location>
        <begin position="335"/>
        <end position="352"/>
    </location>
</feature>
<dbReference type="AlphaFoldDB" id="A0A9P9DC80"/>
<feature type="region of interest" description="Disordered" evidence="6">
    <location>
        <begin position="1"/>
        <end position="31"/>
    </location>
</feature>
<proteinExistence type="predicted"/>
<feature type="transmembrane region" description="Helical" evidence="7">
    <location>
        <begin position="92"/>
        <end position="112"/>
    </location>
</feature>
<gene>
    <name evidence="9" type="ORF">B0J11DRAFT_553248</name>
</gene>
<dbReference type="PROSITE" id="PS50850">
    <property type="entry name" value="MFS"/>
    <property type="match status" value="1"/>
</dbReference>
<dbReference type="OrthoDB" id="4139357at2759"/>
<dbReference type="InterPro" id="IPR036259">
    <property type="entry name" value="MFS_trans_sf"/>
</dbReference>
<dbReference type="InterPro" id="IPR011701">
    <property type="entry name" value="MFS"/>
</dbReference>
<feature type="transmembrane region" description="Helical" evidence="7">
    <location>
        <begin position="390"/>
        <end position="410"/>
    </location>
</feature>
<keyword evidence="4 7" id="KW-1133">Transmembrane helix</keyword>
<dbReference type="GO" id="GO:0022857">
    <property type="term" value="F:transmembrane transporter activity"/>
    <property type="evidence" value="ECO:0007669"/>
    <property type="project" value="InterPro"/>
</dbReference>
<evidence type="ECO:0000256" key="7">
    <source>
        <dbReference type="SAM" id="Phobius"/>
    </source>
</evidence>
<keyword evidence="2" id="KW-0813">Transport</keyword>
<sequence length="453" mass="49158">MATAGAREKNDGSGSSPALKPDSAQDAERSRSLVEELADEGTNLYEKKCVLVNREIDMMGMGKYQWYLWTLCGLGYMIDLTGAWLWRDQTGNLSTAFSAGLTAGAFVWGVLADIIGRQWAFNLTVFVSSIFGLCLAIPDSYSAILVLTAFVGFGVGGNIPIDTTITLEFTPQNRRYLLPLLSVFQPIGVVICSVVAYGFIPNYSCSPNFSEPNPLSACSVVFLLYRGKDARAIEVLHHIAKQNGGECSLTLDMLQALEKQYPTSSTPVLGSGTQQPQIAGFYLPQIIALKNGALNKSLRYTYRSYVYIYLPGIIGVLLGAALYRTSLLGHKYTMMLSTSLMAVSIFVFSTVNSPASNIGLNLMEYFFQSMFNAVLYGWTPEAFPAPIRGTACGLASFWGRLFGIVSPLIAQHLYARDEGKDINGVLYLAGGVTLGCVITVGLIPGRVMGRQSL</sequence>
<feature type="transmembrane region" description="Helical" evidence="7">
    <location>
        <begin position="304"/>
        <end position="323"/>
    </location>
</feature>
<dbReference type="CDD" id="cd17316">
    <property type="entry name" value="MFS_SV2_like"/>
    <property type="match status" value="1"/>
</dbReference>
<feature type="compositionally biased region" description="Basic and acidic residues" evidence="6">
    <location>
        <begin position="1"/>
        <end position="11"/>
    </location>
</feature>
<evidence type="ECO:0000259" key="8">
    <source>
        <dbReference type="PROSITE" id="PS50850"/>
    </source>
</evidence>